<reference evidence="1 2" key="1">
    <citation type="submission" date="2018-11" db="EMBL/GenBank/DDBJ databases">
        <title>Genome sequencing of Paenibacillus lentus DSM25539(T).</title>
        <authorList>
            <person name="Kook J.-K."/>
            <person name="Park S.-N."/>
            <person name="Lim Y.K."/>
        </authorList>
    </citation>
    <scope>NUCLEOTIDE SEQUENCE [LARGE SCALE GENOMIC DNA]</scope>
    <source>
        <strain evidence="1 2">DSM 25539</strain>
    </source>
</reference>
<name>A0A3S8RYE6_9BACL</name>
<accession>A0A3S8RYE6</accession>
<sequence length="152" mass="17763">MGQVLLSIPVAFLVENALSSGESKEFIIDCLRQGNYAPLLEKSKDPDMDFADRLKTAEEMGDDWEEAIRNDYVFKFLHINGLKRLLRFRFGKEVDHDYIQENLTLRQLSIEPDKIETLRLLVSRQWNVIEENDITGEKTGQRTTVRLELKYQ</sequence>
<dbReference type="EMBL" id="CP034248">
    <property type="protein sequence ID" value="AZK47950.1"/>
    <property type="molecule type" value="Genomic_DNA"/>
</dbReference>
<organism evidence="1 2">
    <name type="scientific">Paenibacillus lentus</name>
    <dbReference type="NCBI Taxonomy" id="1338368"/>
    <lineage>
        <taxon>Bacteria</taxon>
        <taxon>Bacillati</taxon>
        <taxon>Bacillota</taxon>
        <taxon>Bacilli</taxon>
        <taxon>Bacillales</taxon>
        <taxon>Paenibacillaceae</taxon>
        <taxon>Paenibacillus</taxon>
    </lineage>
</organism>
<evidence type="ECO:0000313" key="1">
    <source>
        <dbReference type="EMBL" id="AZK47950.1"/>
    </source>
</evidence>
<protein>
    <submittedName>
        <fullName evidence="1">Uncharacterized protein</fullName>
    </submittedName>
</protein>
<gene>
    <name evidence="1" type="ORF">EIM92_18735</name>
</gene>
<dbReference type="AlphaFoldDB" id="A0A3S8RYE6"/>
<dbReference type="KEGG" id="plen:EIM92_18735"/>
<proteinExistence type="predicted"/>
<dbReference type="OrthoDB" id="2648027at2"/>
<dbReference type="Proteomes" id="UP000273145">
    <property type="component" value="Chromosome"/>
</dbReference>
<keyword evidence="2" id="KW-1185">Reference proteome</keyword>
<dbReference type="RefSeq" id="WP_125084117.1">
    <property type="nucleotide sequence ID" value="NZ_CP034248.1"/>
</dbReference>
<evidence type="ECO:0000313" key="2">
    <source>
        <dbReference type="Proteomes" id="UP000273145"/>
    </source>
</evidence>